<name>A0A222FMC7_9GAMM</name>
<dbReference type="PANTHER" id="PTHR36573">
    <property type="entry name" value="INTERMEMBRANE PHOSPHOLIPID TRANSPORT SYSTEM BINDING PROTEIN MLAC"/>
    <property type="match status" value="1"/>
</dbReference>
<evidence type="ECO:0000256" key="1">
    <source>
        <dbReference type="SAM" id="SignalP"/>
    </source>
</evidence>
<keyword evidence="1" id="KW-0732">Signal</keyword>
<dbReference type="Pfam" id="PF05494">
    <property type="entry name" value="MlaC"/>
    <property type="match status" value="1"/>
</dbReference>
<dbReference type="KEGG" id="bsan:CHH28_14165"/>
<keyword evidence="3" id="KW-1185">Reference proteome</keyword>
<dbReference type="OrthoDB" id="5562041at2"/>
<dbReference type="RefSeq" id="WP_094060921.1">
    <property type="nucleotide sequence ID" value="NZ_CP022530.1"/>
</dbReference>
<dbReference type="AlphaFoldDB" id="A0A222FMC7"/>
<dbReference type="Gene3D" id="3.40.190.10">
    <property type="entry name" value="Periplasmic binding protein-like II"/>
    <property type="match status" value="2"/>
</dbReference>
<evidence type="ECO:0008006" key="4">
    <source>
        <dbReference type="Google" id="ProtNLM"/>
    </source>
</evidence>
<evidence type="ECO:0000313" key="3">
    <source>
        <dbReference type="Proteomes" id="UP000202440"/>
    </source>
</evidence>
<accession>A0A222FMC7</accession>
<dbReference type="InterPro" id="IPR042245">
    <property type="entry name" value="Tgt2/MlaC_sf"/>
</dbReference>
<protein>
    <recommendedName>
        <fullName evidence="4">ABC transporter substrate-binding protein</fullName>
    </recommendedName>
</protein>
<dbReference type="Proteomes" id="UP000202440">
    <property type="component" value="Chromosome"/>
</dbReference>
<dbReference type="InterPro" id="IPR008869">
    <property type="entry name" value="MlaC/ttg2D"/>
</dbReference>
<organism evidence="2 3">
    <name type="scientific">Bacterioplanes sanyensis</name>
    <dbReference type="NCBI Taxonomy" id="1249553"/>
    <lineage>
        <taxon>Bacteria</taxon>
        <taxon>Pseudomonadati</taxon>
        <taxon>Pseudomonadota</taxon>
        <taxon>Gammaproteobacteria</taxon>
        <taxon>Oceanospirillales</taxon>
        <taxon>Oceanospirillaceae</taxon>
        <taxon>Bacterioplanes</taxon>
    </lineage>
</organism>
<reference evidence="2 3" key="1">
    <citation type="submission" date="2017-07" db="EMBL/GenBank/DDBJ databases">
        <title>Annotated genome sequence of Bacterioplanes sanyensis isolated from Red Sea.</title>
        <authorList>
            <person name="Rehman Z.U."/>
        </authorList>
    </citation>
    <scope>NUCLEOTIDE SEQUENCE [LARGE SCALE GENOMIC DNA]</scope>
    <source>
        <strain evidence="2 3">NV9</strain>
    </source>
</reference>
<dbReference type="Gene3D" id="3.10.450.710">
    <property type="entry name" value="Tgt2/MlaC"/>
    <property type="match status" value="1"/>
</dbReference>
<sequence>MKHLLHSLLALILATLSIASAAEQSPPRDVVMNAANGMAKQLLANKERVQKQDYYLEQLIDEQLLPVVDHVYMARLVLGKFWRRASSEQQRAFVEAFKHKVIRTYAGAFRAFDDQEMNFSEARLSPSGNRALVKSEIMRVGAPSIKVDYKLFSRDDQWQIYDVVIEGVSLVKSFSDQMSRSIEENGLAKAISILADEYKDQSPTVSLGTPDWGPYASNQQPDQGLAAAIVKRAFAQQGWQVDVDIRPQQAIDEAVTSKKLDGWLAQWRDNSPHTVQSAAFLSNHLVVVSRRDAGLTMAELLDSQQARSLKIGLFNNVAYNNEVTQFAAQFEQHYRDYCSHLFRDLAREELDLVIVDRWVAEQELASSDNIAKHLEILSPELANQDLHVTIRASLPNAQRMISAFNDGLQQLKQTGAYTELLQDFQYPHAPAD</sequence>
<dbReference type="PANTHER" id="PTHR36573:SF1">
    <property type="entry name" value="INTERMEMBRANE PHOSPHOLIPID TRANSPORT SYSTEM BINDING PROTEIN MLAC"/>
    <property type="match status" value="1"/>
</dbReference>
<gene>
    <name evidence="2" type="ORF">CHH28_14165</name>
</gene>
<feature type="chain" id="PRO_5012149214" description="ABC transporter substrate-binding protein" evidence="1">
    <location>
        <begin position="22"/>
        <end position="432"/>
    </location>
</feature>
<evidence type="ECO:0000313" key="2">
    <source>
        <dbReference type="EMBL" id="ASP39746.1"/>
    </source>
</evidence>
<proteinExistence type="predicted"/>
<feature type="signal peptide" evidence="1">
    <location>
        <begin position="1"/>
        <end position="21"/>
    </location>
</feature>
<dbReference type="SUPFAM" id="SSF53850">
    <property type="entry name" value="Periplasmic binding protein-like II"/>
    <property type="match status" value="1"/>
</dbReference>
<dbReference type="EMBL" id="CP022530">
    <property type="protein sequence ID" value="ASP39746.1"/>
    <property type="molecule type" value="Genomic_DNA"/>
</dbReference>